<keyword evidence="1" id="KW-1003">Cell membrane</keyword>
<evidence type="ECO:0000313" key="7">
    <source>
        <dbReference type="EMBL" id="OMD51788.1"/>
    </source>
</evidence>
<keyword evidence="4" id="KW-0564">Palmitate</keyword>
<evidence type="ECO:0000256" key="6">
    <source>
        <dbReference type="SAM" id="SignalP"/>
    </source>
</evidence>
<dbReference type="PANTHER" id="PTHR43649:SF33">
    <property type="entry name" value="POLYGALACTURONAN_RHAMNOGALACTURONAN-BINDING PROTEIN YTCQ"/>
    <property type="match status" value="1"/>
</dbReference>
<dbReference type="RefSeq" id="WP_076109432.1">
    <property type="nucleotide sequence ID" value="NZ_MPTB01000004.1"/>
</dbReference>
<keyword evidence="5" id="KW-0449">Lipoprotein</keyword>
<dbReference type="Gene3D" id="3.40.190.10">
    <property type="entry name" value="Periplasmic binding protein-like II"/>
    <property type="match status" value="2"/>
</dbReference>
<name>A0ABX3HM62_PAEBO</name>
<keyword evidence="8" id="KW-1185">Reference proteome</keyword>
<dbReference type="PROSITE" id="PS51257">
    <property type="entry name" value="PROKAR_LIPOPROTEIN"/>
    <property type="match status" value="1"/>
</dbReference>
<feature type="signal peptide" evidence="6">
    <location>
        <begin position="1"/>
        <end position="23"/>
    </location>
</feature>
<dbReference type="Pfam" id="PF01547">
    <property type="entry name" value="SBP_bac_1"/>
    <property type="match status" value="1"/>
</dbReference>
<evidence type="ECO:0000256" key="3">
    <source>
        <dbReference type="ARBA" id="ARBA00023136"/>
    </source>
</evidence>
<dbReference type="InterPro" id="IPR006059">
    <property type="entry name" value="SBP"/>
</dbReference>
<dbReference type="EMBL" id="MPTB01000004">
    <property type="protein sequence ID" value="OMD51788.1"/>
    <property type="molecule type" value="Genomic_DNA"/>
</dbReference>
<evidence type="ECO:0000256" key="1">
    <source>
        <dbReference type="ARBA" id="ARBA00022475"/>
    </source>
</evidence>
<dbReference type="InterPro" id="IPR050490">
    <property type="entry name" value="Bact_solute-bd_prot1"/>
</dbReference>
<evidence type="ECO:0000256" key="5">
    <source>
        <dbReference type="ARBA" id="ARBA00023288"/>
    </source>
</evidence>
<evidence type="ECO:0000313" key="8">
    <source>
        <dbReference type="Proteomes" id="UP000187412"/>
    </source>
</evidence>
<accession>A0ABX3HM62</accession>
<comment type="caution">
    <text evidence="7">The sequence shown here is derived from an EMBL/GenBank/DDBJ whole genome shotgun (WGS) entry which is preliminary data.</text>
</comment>
<dbReference type="SUPFAM" id="SSF53850">
    <property type="entry name" value="Periplasmic binding protein-like II"/>
    <property type="match status" value="1"/>
</dbReference>
<protein>
    <submittedName>
        <fullName evidence="7">ABC transporter substrate-binding protein</fullName>
    </submittedName>
</protein>
<keyword evidence="3" id="KW-0472">Membrane</keyword>
<gene>
    <name evidence="7" type="ORF">BSK56_03935</name>
</gene>
<dbReference type="Proteomes" id="UP000187412">
    <property type="component" value="Unassembled WGS sequence"/>
</dbReference>
<feature type="chain" id="PRO_5046679322" evidence="6">
    <location>
        <begin position="24"/>
        <end position="448"/>
    </location>
</feature>
<organism evidence="7 8">
    <name type="scientific">Paenibacillus borealis</name>
    <dbReference type="NCBI Taxonomy" id="160799"/>
    <lineage>
        <taxon>Bacteria</taxon>
        <taxon>Bacillati</taxon>
        <taxon>Bacillota</taxon>
        <taxon>Bacilli</taxon>
        <taxon>Bacillales</taxon>
        <taxon>Paenibacillaceae</taxon>
        <taxon>Paenibacillus</taxon>
    </lineage>
</organism>
<evidence type="ECO:0000256" key="2">
    <source>
        <dbReference type="ARBA" id="ARBA00022729"/>
    </source>
</evidence>
<proteinExistence type="predicted"/>
<keyword evidence="2 6" id="KW-0732">Signal</keyword>
<reference evidence="7 8" key="1">
    <citation type="submission" date="2016-10" db="EMBL/GenBank/DDBJ databases">
        <title>Paenibacillus species isolates.</title>
        <authorList>
            <person name="Beno S.M."/>
        </authorList>
    </citation>
    <scope>NUCLEOTIDE SEQUENCE [LARGE SCALE GENOMIC DNA]</scope>
    <source>
        <strain evidence="7 8">FSL H7-0744</strain>
    </source>
</reference>
<evidence type="ECO:0000256" key="4">
    <source>
        <dbReference type="ARBA" id="ARBA00023139"/>
    </source>
</evidence>
<sequence length="448" mass="49865">MFCKKMFTLLSLLLLMTTGILTACESNRGYNGNSANHGADVTGADDIEADSGKKVQFSIAYAAGDPATRQAIAAAIKSYMQLHPDVMINDVAEMSSNAYLDWLKIKDAVGEFPDLVEMRDTEAFAAADKIVPLPSDLVELFDHPPLVDGKVWNAPLFINVPEGIIYSKKAYAAAGITELPTTYDEFLDSQEKLKSSGITPLVVGGKDIFHMGFWVNKFLIDEVYAKDPDWNSKRTAGIVSFTDDNVIQAMSDFKDLFTNYVNKDWLSTGDNQTASILVSGKAAQLFSGTWMFSQIEEADPSFEYGFYAVPDREGNINVVGLPSPSGWSLSAEAAGDPDKREAIKDFIRFFFAPEQYSSFLARLNVIPSTTDKITYNTGEQMKAALDLIKDPKVTKSLKINNWWGSNLIPQQFRNWYYKLLQDMIVKGGSVRDYMKLVDAEYDRQVKEN</sequence>
<dbReference type="PANTHER" id="PTHR43649">
    <property type="entry name" value="ARABINOSE-BINDING PROTEIN-RELATED"/>
    <property type="match status" value="1"/>
</dbReference>